<proteinExistence type="predicted"/>
<dbReference type="EMBL" id="LTAN01000004">
    <property type="protein sequence ID" value="OBR09659.1"/>
    <property type="molecule type" value="Genomic_DNA"/>
</dbReference>
<evidence type="ECO:0000313" key="3">
    <source>
        <dbReference type="Proteomes" id="UP000092177"/>
    </source>
</evidence>
<organism evidence="2 3">
    <name type="scientific">Colletotrichum higginsianum (strain IMI 349063)</name>
    <name type="common">Crucifer anthracnose fungus</name>
    <dbReference type="NCBI Taxonomy" id="759273"/>
    <lineage>
        <taxon>Eukaryota</taxon>
        <taxon>Fungi</taxon>
        <taxon>Dikarya</taxon>
        <taxon>Ascomycota</taxon>
        <taxon>Pezizomycotina</taxon>
        <taxon>Sordariomycetes</taxon>
        <taxon>Hypocreomycetidae</taxon>
        <taxon>Glomerellales</taxon>
        <taxon>Glomerellaceae</taxon>
        <taxon>Colletotrichum</taxon>
        <taxon>Colletotrichum destructivum species complex</taxon>
    </lineage>
</organism>
<dbReference type="KEGG" id="chig:CH63R_05351"/>
<dbReference type="VEuPathDB" id="FungiDB:CH63R_05351"/>
<dbReference type="Proteomes" id="UP000092177">
    <property type="component" value="Chromosome 4"/>
</dbReference>
<feature type="chain" id="PRO_5008601517" evidence="1">
    <location>
        <begin position="22"/>
        <end position="420"/>
    </location>
</feature>
<evidence type="ECO:0000313" key="2">
    <source>
        <dbReference type="EMBL" id="OBR09659.1"/>
    </source>
</evidence>
<evidence type="ECO:0000256" key="1">
    <source>
        <dbReference type="SAM" id="SignalP"/>
    </source>
</evidence>
<keyword evidence="1" id="KW-0732">Signal</keyword>
<comment type="caution">
    <text evidence="2">The sequence shown here is derived from an EMBL/GenBank/DDBJ whole genome shotgun (WGS) entry which is preliminary data.</text>
</comment>
<dbReference type="AlphaFoldDB" id="A0A1B7YC74"/>
<dbReference type="OrthoDB" id="4848108at2759"/>
<protein>
    <submittedName>
        <fullName evidence="2">Uncharacterized protein</fullName>
    </submittedName>
</protein>
<accession>A0A1B7YC74</accession>
<reference evidence="3" key="1">
    <citation type="journal article" date="2017" name="BMC Genomics">
        <title>Gapless genome assembly of Colletotrichum higginsianum reveals chromosome structure and association of transposable elements with secondary metabolite gene clusters.</title>
        <authorList>
            <person name="Dallery J.-F."/>
            <person name="Lapalu N."/>
            <person name="Zampounis A."/>
            <person name="Pigne S."/>
            <person name="Luyten I."/>
            <person name="Amselem J."/>
            <person name="Wittenberg A.H.J."/>
            <person name="Zhou S."/>
            <person name="de Queiroz M.V."/>
            <person name="Robin G.P."/>
            <person name="Auger A."/>
            <person name="Hainaut M."/>
            <person name="Henrissat B."/>
            <person name="Kim K.-T."/>
            <person name="Lee Y.-H."/>
            <person name="Lespinet O."/>
            <person name="Schwartz D.C."/>
            <person name="Thon M.R."/>
            <person name="O'Connell R.J."/>
        </authorList>
    </citation>
    <scope>NUCLEOTIDE SEQUENCE [LARGE SCALE GENOMIC DNA]</scope>
    <source>
        <strain evidence="3">IMI 349063</strain>
    </source>
</reference>
<keyword evidence="3" id="KW-1185">Reference proteome</keyword>
<gene>
    <name evidence="2" type="ORF">CH63R_05351</name>
</gene>
<name>A0A1B7YC74_COLHI</name>
<feature type="signal peptide" evidence="1">
    <location>
        <begin position="1"/>
        <end position="21"/>
    </location>
</feature>
<sequence>MFSLSFTILAFYLTHLFLVQAARTPKIGFEIETPHMPIFNMECTDEANTAMKGHQVLGQTGNGWFLGVDTTPAVKSLLNLEYDLLCDLGDTQELESIIGNVMDNMAELDTRETFTIQDSKGSRDSCNPWRKMVFPGVSKVSGKATWDVQATAPLMLEAVQDLLIAAFQKEDHPLVIRQKNWMKNLVYVQKNWLDSKYFQEATGGSDWATKDVIGFLSIMLTNIKEARELTASIFHPLRRKGISTQGPKTLVWLMPRNSWTSVFSLVEKKLPESVQLWDILEHLACYQNTKDGKLKLDKRFCGGTVGNPQPNGKLQDKTWSLKGGGDPLSVKTWVESIVSRPAGTLDALSAWDAKHFDGQIGAFDKLGKTLEQVLDSRREVSLWEFRGLGYSRKADLPKRINQIQGAVVKFHKKYPQEPTS</sequence>
<dbReference type="RefSeq" id="XP_018158176.1">
    <property type="nucleotide sequence ID" value="XM_018300326.1"/>
</dbReference>
<dbReference type="GeneID" id="28864433"/>